<protein>
    <submittedName>
        <fullName evidence="1">Dehydrogenase, E1 component</fullName>
    </submittedName>
</protein>
<gene>
    <name evidence="1" type="ORF">LPTSP4_09270</name>
</gene>
<evidence type="ECO:0000313" key="1">
    <source>
        <dbReference type="EMBL" id="GBF49414.1"/>
    </source>
</evidence>
<organism evidence="1 2">
    <name type="scientific">Leptospira ryugenii</name>
    <dbReference type="NCBI Taxonomy" id="1917863"/>
    <lineage>
        <taxon>Bacteria</taxon>
        <taxon>Pseudomonadati</taxon>
        <taxon>Spirochaetota</taxon>
        <taxon>Spirochaetia</taxon>
        <taxon>Leptospirales</taxon>
        <taxon>Leptospiraceae</taxon>
        <taxon>Leptospira</taxon>
    </lineage>
</organism>
<proteinExistence type="predicted"/>
<dbReference type="AlphaFoldDB" id="A0A2P2DXQ7"/>
<evidence type="ECO:0000313" key="2">
    <source>
        <dbReference type="Proteomes" id="UP000245133"/>
    </source>
</evidence>
<sequence>MEIPIQKIEDLRSKAEAEARKLYSGSEDQVLDDIDYFKRSIFILGVEFAITTLLK</sequence>
<accession>A0A2P2DXQ7</accession>
<dbReference type="EMBL" id="BFBB01000003">
    <property type="protein sequence ID" value="GBF49414.1"/>
    <property type="molecule type" value="Genomic_DNA"/>
</dbReference>
<reference evidence="1 2" key="1">
    <citation type="submission" date="2018-02" db="EMBL/GenBank/DDBJ databases">
        <title>Novel Leptospira species isolated from soil and water in Japan.</title>
        <authorList>
            <person name="Nakao R."/>
            <person name="Masuzawa T."/>
        </authorList>
    </citation>
    <scope>NUCLEOTIDE SEQUENCE [LARGE SCALE GENOMIC DNA]</scope>
    <source>
        <strain evidence="1 2">YH101</strain>
    </source>
</reference>
<dbReference type="Proteomes" id="UP000245133">
    <property type="component" value="Unassembled WGS sequence"/>
</dbReference>
<name>A0A2P2DXQ7_9LEPT</name>
<dbReference type="RefSeq" id="WP_167836918.1">
    <property type="nucleotide sequence ID" value="NZ_BFBB01000003.1"/>
</dbReference>
<keyword evidence="2" id="KW-1185">Reference proteome</keyword>
<comment type="caution">
    <text evidence="1">The sequence shown here is derived from an EMBL/GenBank/DDBJ whole genome shotgun (WGS) entry which is preliminary data.</text>
</comment>